<protein>
    <submittedName>
        <fullName evidence="4">CapA family protein</fullName>
    </submittedName>
</protein>
<proteinExistence type="inferred from homology"/>
<dbReference type="SMART" id="SM00854">
    <property type="entry name" value="PGA_cap"/>
    <property type="match status" value="1"/>
</dbReference>
<organism evidence="4 5">
    <name type="scientific">Candidatus Scatomorpha pullistercoris</name>
    <dbReference type="NCBI Taxonomy" id="2840929"/>
    <lineage>
        <taxon>Bacteria</taxon>
        <taxon>Bacillati</taxon>
        <taxon>Bacillota</taxon>
        <taxon>Clostridia</taxon>
        <taxon>Eubacteriales</taxon>
        <taxon>Candidatus Scatomorpha</taxon>
    </lineage>
</organism>
<gene>
    <name evidence="4" type="ORF">IAD42_07790</name>
</gene>
<comment type="caution">
    <text evidence="4">The sequence shown here is derived from an EMBL/GenBank/DDBJ whole genome shotgun (WGS) entry which is preliminary data.</text>
</comment>
<dbReference type="Gene3D" id="3.60.21.10">
    <property type="match status" value="1"/>
</dbReference>
<name>A0A9D1K8E5_9FIRM</name>
<reference evidence="4" key="1">
    <citation type="submission" date="2020-10" db="EMBL/GenBank/DDBJ databases">
        <authorList>
            <person name="Gilroy R."/>
        </authorList>
    </citation>
    <scope>NUCLEOTIDE SEQUENCE</scope>
    <source>
        <strain evidence="4">ChiHecec3B27-6122</strain>
    </source>
</reference>
<dbReference type="CDD" id="cd07381">
    <property type="entry name" value="MPP_CapA"/>
    <property type="match status" value="1"/>
</dbReference>
<dbReference type="PANTHER" id="PTHR33393:SF13">
    <property type="entry name" value="PGA BIOSYNTHESIS PROTEIN CAPA"/>
    <property type="match status" value="1"/>
</dbReference>
<dbReference type="Proteomes" id="UP000886876">
    <property type="component" value="Unassembled WGS sequence"/>
</dbReference>
<reference evidence="4" key="2">
    <citation type="journal article" date="2021" name="PeerJ">
        <title>Extensive microbial diversity within the chicken gut microbiome revealed by metagenomics and culture.</title>
        <authorList>
            <person name="Gilroy R."/>
            <person name="Ravi A."/>
            <person name="Getino M."/>
            <person name="Pursley I."/>
            <person name="Horton D.L."/>
            <person name="Alikhan N.F."/>
            <person name="Baker D."/>
            <person name="Gharbi K."/>
            <person name="Hall N."/>
            <person name="Watson M."/>
            <person name="Adriaenssens E.M."/>
            <person name="Foster-Nyarko E."/>
            <person name="Jarju S."/>
            <person name="Secka A."/>
            <person name="Antonio M."/>
            <person name="Oren A."/>
            <person name="Chaudhuri R.R."/>
            <person name="La Ragione R."/>
            <person name="Hildebrand F."/>
            <person name="Pallen M.J."/>
        </authorList>
    </citation>
    <scope>NUCLEOTIDE SEQUENCE</scope>
    <source>
        <strain evidence="4">ChiHecec3B27-6122</strain>
    </source>
</reference>
<evidence type="ECO:0000313" key="4">
    <source>
        <dbReference type="EMBL" id="HIS97858.1"/>
    </source>
</evidence>
<feature type="region of interest" description="Disordered" evidence="2">
    <location>
        <begin position="360"/>
        <end position="389"/>
    </location>
</feature>
<dbReference type="InterPro" id="IPR029052">
    <property type="entry name" value="Metallo-depent_PP-like"/>
</dbReference>
<evidence type="ECO:0000256" key="1">
    <source>
        <dbReference type="ARBA" id="ARBA00005662"/>
    </source>
</evidence>
<feature type="region of interest" description="Disordered" evidence="2">
    <location>
        <begin position="25"/>
        <end position="60"/>
    </location>
</feature>
<accession>A0A9D1K8E5</accession>
<sequence length="389" mass="42203">MILIAAVAALGLLLFVRLAGEPEPPVTAAPAASEAPSPTPSPTPTPEPEPAPSPTPEPEPEYFTVSMVGDCTLSSSQLYPHFEYIVDGDMSWPFSGTVQYFEDDYLTIANLECSLSEEKLTGYTTFWFCGAAENAQILVDGSVEFVTLGNNHTMDFGQTGLENTKATLDSCGIAYGEPDGSYVYQRDDGITIGLYAAKWLATQSEIVSGVSALAQRDDIDIVICLMHWGNEGSYRLTENQTQLGQAAIDAGADIVYGSHPHVLQQIDEYNGGCIVNSLGNWVFGGNTAPRDRDTAIVQFTIKRDVDGTVTVEGWEAIPCRLSSTVAYNDYRPEPYEEGTEEYERAMSKLLGAFTGPDLAVDYSQYHQNEEDTPASDSPDAEITQLPEQP</sequence>
<evidence type="ECO:0000256" key="2">
    <source>
        <dbReference type="SAM" id="MobiDB-lite"/>
    </source>
</evidence>
<feature type="domain" description="Capsule synthesis protein CapA" evidence="3">
    <location>
        <begin position="64"/>
        <end position="285"/>
    </location>
</feature>
<dbReference type="SUPFAM" id="SSF56300">
    <property type="entry name" value="Metallo-dependent phosphatases"/>
    <property type="match status" value="1"/>
</dbReference>
<feature type="compositionally biased region" description="Pro residues" evidence="2">
    <location>
        <begin position="37"/>
        <end position="57"/>
    </location>
</feature>
<dbReference type="Pfam" id="PF09587">
    <property type="entry name" value="PGA_cap"/>
    <property type="match status" value="1"/>
</dbReference>
<evidence type="ECO:0000259" key="3">
    <source>
        <dbReference type="SMART" id="SM00854"/>
    </source>
</evidence>
<dbReference type="InterPro" id="IPR019079">
    <property type="entry name" value="Capsule_synth_CapA"/>
</dbReference>
<dbReference type="EMBL" id="DVJS01000194">
    <property type="protein sequence ID" value="HIS97858.1"/>
    <property type="molecule type" value="Genomic_DNA"/>
</dbReference>
<dbReference type="AlphaFoldDB" id="A0A9D1K8E5"/>
<dbReference type="InterPro" id="IPR052169">
    <property type="entry name" value="CW_Biosynth-Accessory"/>
</dbReference>
<comment type="similarity">
    <text evidence="1">Belongs to the CapA family.</text>
</comment>
<dbReference type="PANTHER" id="PTHR33393">
    <property type="entry name" value="POLYGLUTAMINE SYNTHESIS ACCESSORY PROTEIN RV0574C-RELATED"/>
    <property type="match status" value="1"/>
</dbReference>
<evidence type="ECO:0000313" key="5">
    <source>
        <dbReference type="Proteomes" id="UP000886876"/>
    </source>
</evidence>